<evidence type="ECO:0000313" key="10">
    <source>
        <dbReference type="EMBL" id="KAF2684568.1"/>
    </source>
</evidence>
<evidence type="ECO:0000256" key="3">
    <source>
        <dbReference type="ARBA" id="ARBA00007658"/>
    </source>
</evidence>
<dbReference type="EMBL" id="MU005581">
    <property type="protein sequence ID" value="KAF2684568.1"/>
    <property type="molecule type" value="Genomic_DNA"/>
</dbReference>
<dbReference type="GO" id="GO:0016020">
    <property type="term" value="C:membrane"/>
    <property type="evidence" value="ECO:0007669"/>
    <property type="project" value="InterPro"/>
</dbReference>
<protein>
    <recommendedName>
        <fullName evidence="9">alpha-1,2-Mannosidase</fullName>
        <ecNumber evidence="9">3.2.1.-</ecNumber>
    </recommendedName>
</protein>
<evidence type="ECO:0000256" key="7">
    <source>
        <dbReference type="PIRSR" id="PIRSR601382-2"/>
    </source>
</evidence>
<dbReference type="InterPro" id="IPR050749">
    <property type="entry name" value="Glycosyl_Hydrolase_47"/>
</dbReference>
<dbReference type="InterPro" id="IPR036026">
    <property type="entry name" value="Seven-hairpin_glycosidases"/>
</dbReference>
<keyword evidence="4 9" id="KW-0378">Hydrolase</keyword>
<accession>A0A6G1J2D5</accession>
<name>A0A6G1J2D5_9PLEO</name>
<feature type="active site" description="Proton donor" evidence="6">
    <location>
        <position position="418"/>
    </location>
</feature>
<feature type="disulfide bond" evidence="8">
    <location>
        <begin position="375"/>
        <end position="404"/>
    </location>
</feature>
<dbReference type="InterPro" id="IPR012341">
    <property type="entry name" value="6hp_glycosidase-like_sf"/>
</dbReference>
<dbReference type="Proteomes" id="UP000799291">
    <property type="component" value="Unassembled WGS sequence"/>
</dbReference>
<organism evidence="10 11">
    <name type="scientific">Lentithecium fluviatile CBS 122367</name>
    <dbReference type="NCBI Taxonomy" id="1168545"/>
    <lineage>
        <taxon>Eukaryota</taxon>
        <taxon>Fungi</taxon>
        <taxon>Dikarya</taxon>
        <taxon>Ascomycota</taxon>
        <taxon>Pezizomycotina</taxon>
        <taxon>Dothideomycetes</taxon>
        <taxon>Pleosporomycetidae</taxon>
        <taxon>Pleosporales</taxon>
        <taxon>Massarineae</taxon>
        <taxon>Lentitheciaceae</taxon>
        <taxon>Lentithecium</taxon>
    </lineage>
</organism>
<dbReference type="PANTHER" id="PTHR11742">
    <property type="entry name" value="MANNOSYL-OLIGOSACCHARIDE ALPHA-1,2-MANNOSIDASE-RELATED"/>
    <property type="match status" value="1"/>
</dbReference>
<proteinExistence type="inferred from homology"/>
<dbReference type="OrthoDB" id="8118055at2759"/>
<dbReference type="EC" id="3.2.1.-" evidence="9"/>
<keyword evidence="5 8" id="KW-1015">Disulfide bond</keyword>
<feature type="active site" description="Proton donor" evidence="6">
    <location>
        <position position="162"/>
    </location>
</feature>
<dbReference type="GO" id="GO:0036503">
    <property type="term" value="P:ERAD pathway"/>
    <property type="evidence" value="ECO:0007669"/>
    <property type="project" value="UniProtKB-ARBA"/>
</dbReference>
<dbReference type="Pfam" id="PF01532">
    <property type="entry name" value="Glyco_hydro_47"/>
    <property type="match status" value="1"/>
</dbReference>
<feature type="active site" evidence="6">
    <location>
        <position position="480"/>
    </location>
</feature>
<keyword evidence="9" id="KW-0326">Glycosidase</keyword>
<gene>
    <name evidence="10" type="ORF">K458DRAFT_477763</name>
</gene>
<comment type="cofactor">
    <cofactor evidence="1 7">
        <name>Ca(2+)</name>
        <dbReference type="ChEBI" id="CHEBI:29108"/>
    </cofactor>
</comment>
<evidence type="ECO:0000256" key="5">
    <source>
        <dbReference type="ARBA" id="ARBA00023157"/>
    </source>
</evidence>
<keyword evidence="7" id="KW-0479">Metal-binding</keyword>
<evidence type="ECO:0000256" key="6">
    <source>
        <dbReference type="PIRSR" id="PIRSR601382-1"/>
    </source>
</evidence>
<evidence type="ECO:0000256" key="9">
    <source>
        <dbReference type="RuleBase" id="RU361193"/>
    </source>
</evidence>
<evidence type="ECO:0000256" key="4">
    <source>
        <dbReference type="ARBA" id="ARBA00022801"/>
    </source>
</evidence>
<evidence type="ECO:0000256" key="2">
    <source>
        <dbReference type="ARBA" id="ARBA00004922"/>
    </source>
</evidence>
<dbReference type="SUPFAM" id="SSF48225">
    <property type="entry name" value="Seven-hairpin glycosidases"/>
    <property type="match status" value="1"/>
</dbReference>
<dbReference type="AlphaFoldDB" id="A0A6G1J2D5"/>
<comment type="pathway">
    <text evidence="2">Protein modification; protein glycosylation.</text>
</comment>
<keyword evidence="11" id="KW-1185">Reference proteome</keyword>
<keyword evidence="7" id="KW-0106">Calcium</keyword>
<sequence>MAMRPRIKMPRNAHESYMNDRANVDGYVSKGSYDWRKAPFHNTIETYLQLPAGKPRALPPVQFKFPSEARSLRAKREARRVAVREEFHRSWRSYRKFAWTQDELLPLTGEGSAAFGGWGATLVDSLDTLWIMGFKKEFYEAVQAIAEIDFGQTDSTSISVFETTIRYLGGLLSAYDLSHEKVLLEKAIQLGEMLYRAFDTKPNNFPLDRLLPEKAKLDDEYGSYADSTMCFAALASLTMEFTRLAQVTQQDKYYDAVARVSVFLDRAQNTTRIPGLFPIYINAYKEDASHGSSFTVGAQEDSSYEYFPKMHALLGGLEPVYEKLWKESAAMIDKHMLFRPLLPDSEPGEELLYCGDVSISSAGIKLDPEMQHLTCFVGGMFGLAGRLMPNEHHVALGAKLTEGCIYAYKSMPSGVMPEIFNMAPCKSRTECPWNATAYEEDVLRRNYGHSHADFEDTVLEQSLPPGFTNFRDKRYLLRPEAIESVFIMYRITGHEEYLDHAWDMFTSIVRATKTQFANGQVFDVTMDPPIEPENKMESFWFGETLKYFYLIFSPPDMISLDDWVFNTEAHPFRRPKAEKMHTSA</sequence>
<reference evidence="10" key="1">
    <citation type="journal article" date="2020" name="Stud. Mycol.">
        <title>101 Dothideomycetes genomes: a test case for predicting lifestyles and emergence of pathogens.</title>
        <authorList>
            <person name="Haridas S."/>
            <person name="Albert R."/>
            <person name="Binder M."/>
            <person name="Bloem J."/>
            <person name="Labutti K."/>
            <person name="Salamov A."/>
            <person name="Andreopoulos B."/>
            <person name="Baker S."/>
            <person name="Barry K."/>
            <person name="Bills G."/>
            <person name="Bluhm B."/>
            <person name="Cannon C."/>
            <person name="Castanera R."/>
            <person name="Culley D."/>
            <person name="Daum C."/>
            <person name="Ezra D."/>
            <person name="Gonzalez J."/>
            <person name="Henrissat B."/>
            <person name="Kuo A."/>
            <person name="Liang C."/>
            <person name="Lipzen A."/>
            <person name="Lutzoni F."/>
            <person name="Magnuson J."/>
            <person name="Mondo S."/>
            <person name="Nolan M."/>
            <person name="Ohm R."/>
            <person name="Pangilinan J."/>
            <person name="Park H.-J."/>
            <person name="Ramirez L."/>
            <person name="Alfaro M."/>
            <person name="Sun H."/>
            <person name="Tritt A."/>
            <person name="Yoshinaga Y."/>
            <person name="Zwiers L.-H."/>
            <person name="Turgeon B."/>
            <person name="Goodwin S."/>
            <person name="Spatafora J."/>
            <person name="Crous P."/>
            <person name="Grigoriev I."/>
        </authorList>
    </citation>
    <scope>NUCLEOTIDE SEQUENCE</scope>
    <source>
        <strain evidence="10">CBS 122367</strain>
    </source>
</reference>
<evidence type="ECO:0000256" key="1">
    <source>
        <dbReference type="ARBA" id="ARBA00001913"/>
    </source>
</evidence>
<evidence type="ECO:0000256" key="8">
    <source>
        <dbReference type="PIRSR" id="PIRSR601382-3"/>
    </source>
</evidence>
<evidence type="ECO:0000313" key="11">
    <source>
        <dbReference type="Proteomes" id="UP000799291"/>
    </source>
</evidence>
<dbReference type="UniPathway" id="UPA00378"/>
<dbReference type="Gene3D" id="1.50.10.10">
    <property type="match status" value="1"/>
</dbReference>
<feature type="active site" evidence="6">
    <location>
        <position position="301"/>
    </location>
</feature>
<dbReference type="GO" id="GO:0005783">
    <property type="term" value="C:endoplasmic reticulum"/>
    <property type="evidence" value="ECO:0007669"/>
    <property type="project" value="TreeGrafter"/>
</dbReference>
<dbReference type="PANTHER" id="PTHR11742:SF29">
    <property type="entry name" value="ALPHA-1,2-MANNOSIDASE"/>
    <property type="match status" value="1"/>
</dbReference>
<dbReference type="GO" id="GO:0004571">
    <property type="term" value="F:mannosyl-oligosaccharide 1,2-alpha-mannosidase activity"/>
    <property type="evidence" value="ECO:0007669"/>
    <property type="project" value="InterPro"/>
</dbReference>
<dbReference type="InterPro" id="IPR001382">
    <property type="entry name" value="Glyco_hydro_47"/>
</dbReference>
<dbReference type="FunFam" id="1.50.10.10:FF:000037">
    <property type="entry name" value="alpha-1,2-Mannosidase"/>
    <property type="match status" value="1"/>
</dbReference>
<feature type="binding site" evidence="7">
    <location>
        <position position="567"/>
    </location>
    <ligand>
        <name>Ca(2+)</name>
        <dbReference type="ChEBI" id="CHEBI:29108"/>
    </ligand>
</feature>
<dbReference type="GO" id="GO:0005975">
    <property type="term" value="P:carbohydrate metabolic process"/>
    <property type="evidence" value="ECO:0007669"/>
    <property type="project" value="InterPro"/>
</dbReference>
<dbReference type="PRINTS" id="PR00747">
    <property type="entry name" value="GLYHDRLASE47"/>
</dbReference>
<dbReference type="GO" id="GO:0005509">
    <property type="term" value="F:calcium ion binding"/>
    <property type="evidence" value="ECO:0007669"/>
    <property type="project" value="InterPro"/>
</dbReference>
<comment type="similarity">
    <text evidence="3 9">Belongs to the glycosyl hydrolase 47 family.</text>
</comment>